<dbReference type="EMBL" id="LN679124">
    <property type="protein sequence ID" value="CEL56756.1"/>
    <property type="molecule type" value="Genomic_DNA"/>
</dbReference>
<dbReference type="Proteomes" id="UP000059188">
    <property type="component" value="Unassembled WGS sequence"/>
</dbReference>
<dbReference type="PANTHER" id="PTHR43328">
    <property type="entry name" value="ACETYLTRANSFERASE-RELATED"/>
    <property type="match status" value="1"/>
</dbReference>
<dbReference type="OrthoDB" id="630895at2759"/>
<dbReference type="Gene3D" id="3.40.630.30">
    <property type="match status" value="1"/>
</dbReference>
<name>A0A0B7FFE9_THACB</name>
<dbReference type="STRING" id="1108050.A0A0B7FFE9"/>
<dbReference type="InterPro" id="IPR016181">
    <property type="entry name" value="Acyl_CoA_acyltransferase"/>
</dbReference>
<protein>
    <recommendedName>
        <fullName evidence="1">N-acetyltransferase domain-containing protein</fullName>
    </recommendedName>
</protein>
<accession>A0A0B7FFE9</accession>
<dbReference type="Pfam" id="PF13302">
    <property type="entry name" value="Acetyltransf_3"/>
    <property type="match status" value="1"/>
</dbReference>
<keyword evidence="3" id="KW-1185">Reference proteome</keyword>
<organism evidence="2 3">
    <name type="scientific">Thanatephorus cucumeris (strain AG1-IB / isolate 7/3/14)</name>
    <name type="common">Lettuce bottom rot fungus</name>
    <name type="synonym">Rhizoctonia solani</name>
    <dbReference type="NCBI Taxonomy" id="1108050"/>
    <lineage>
        <taxon>Eukaryota</taxon>
        <taxon>Fungi</taxon>
        <taxon>Dikarya</taxon>
        <taxon>Basidiomycota</taxon>
        <taxon>Agaricomycotina</taxon>
        <taxon>Agaricomycetes</taxon>
        <taxon>Cantharellales</taxon>
        <taxon>Ceratobasidiaceae</taxon>
        <taxon>Rhizoctonia</taxon>
        <taxon>Rhizoctonia solani AG-1</taxon>
    </lineage>
</organism>
<reference evidence="2 3" key="1">
    <citation type="submission" date="2014-11" db="EMBL/GenBank/DDBJ databases">
        <authorList>
            <person name="Wibberg Daniel"/>
        </authorList>
    </citation>
    <scope>NUCLEOTIDE SEQUENCE [LARGE SCALE GENOMIC DNA]</scope>
    <source>
        <strain evidence="2">Rhizoctonia solani AG1-IB 7/3/14</strain>
    </source>
</reference>
<dbReference type="InterPro" id="IPR000182">
    <property type="entry name" value="GNAT_dom"/>
</dbReference>
<sequence length="265" mass="29748">MPDSTRPLKNYPYNSRYVATVQHNAKTNEPFIALPAPLSSIRLTPPRLDDADEILPIMNNLEIAMNFASPPYPYLREHCDSWLRDRVRDYEDAMIHISNVDGDVGFLDSFPFRHIREVGSDGTETFLGDIGLIREYSFCEIEDPEARVARVNANMNLPPGDSDIVWTFGDYLRPTHHGRGIMSAAIKAVIDLWATPHMNARSFYAAAFSENVGSQKVFIKNGFEIVHRVVGAVAFPESKGGHVKDSIILRRDVPVPSQRLPGKNV</sequence>
<evidence type="ECO:0000313" key="3">
    <source>
        <dbReference type="Proteomes" id="UP000059188"/>
    </source>
</evidence>
<gene>
    <name evidence="2" type="ORF">RSOLAG1IB_08058</name>
</gene>
<evidence type="ECO:0000259" key="1">
    <source>
        <dbReference type="Pfam" id="PF13302"/>
    </source>
</evidence>
<dbReference type="SUPFAM" id="SSF55729">
    <property type="entry name" value="Acyl-CoA N-acyltransferases (Nat)"/>
    <property type="match status" value="1"/>
</dbReference>
<proteinExistence type="predicted"/>
<dbReference type="GO" id="GO:0016747">
    <property type="term" value="F:acyltransferase activity, transferring groups other than amino-acyl groups"/>
    <property type="evidence" value="ECO:0007669"/>
    <property type="project" value="InterPro"/>
</dbReference>
<feature type="domain" description="N-acetyltransferase" evidence="1">
    <location>
        <begin position="41"/>
        <end position="224"/>
    </location>
</feature>
<dbReference type="AlphaFoldDB" id="A0A0B7FFE9"/>
<dbReference type="PANTHER" id="PTHR43328:SF1">
    <property type="entry name" value="N-ACETYLTRANSFERASE DOMAIN-CONTAINING PROTEIN"/>
    <property type="match status" value="1"/>
</dbReference>
<evidence type="ECO:0000313" key="2">
    <source>
        <dbReference type="EMBL" id="CEL56756.1"/>
    </source>
</evidence>